<dbReference type="RefSeq" id="WP_377457169.1">
    <property type="nucleotide sequence ID" value="NZ_JBHLUB010000001.1"/>
</dbReference>
<reference evidence="3 4" key="1">
    <citation type="submission" date="2024-09" db="EMBL/GenBank/DDBJ databases">
        <authorList>
            <person name="Sun Q."/>
            <person name="Mori K."/>
        </authorList>
    </citation>
    <scope>NUCLEOTIDE SEQUENCE [LARGE SCALE GENOMIC DNA]</scope>
    <source>
        <strain evidence="3 4">NCAIM B.02604</strain>
    </source>
</reference>
<comment type="caution">
    <text evidence="3">The sequence shown here is derived from an EMBL/GenBank/DDBJ whole genome shotgun (WGS) entry which is preliminary data.</text>
</comment>
<evidence type="ECO:0000256" key="2">
    <source>
        <dbReference type="SAM" id="Phobius"/>
    </source>
</evidence>
<accession>A0ABV6P6R4</accession>
<evidence type="ECO:0000313" key="4">
    <source>
        <dbReference type="Proteomes" id="UP001589862"/>
    </source>
</evidence>
<dbReference type="EMBL" id="JBHLUB010000001">
    <property type="protein sequence ID" value="MFC0580826.1"/>
    <property type="molecule type" value="Genomic_DNA"/>
</dbReference>
<keyword evidence="2" id="KW-0472">Membrane</keyword>
<keyword evidence="4" id="KW-1185">Reference proteome</keyword>
<gene>
    <name evidence="3" type="ORF">ACFFFR_00275</name>
</gene>
<sequence>MTAQPNERQPLLTAVPSSAGQRQVASEKRPVLRVITGGTKRKNAWFLLSYLIPVLAAVVIILGINVTVSSHQYNVVQMKNQQLELVQQNEALTQQVKNLQAPQNLASRAAELGMVMPASVGSVDVNSQKVKGNPTPAKKSDKPTTWVAKPGVAASSEPVVVKSPKSESASSTGPAATGGTREATPQLAEQELNGGTIPAPRQR</sequence>
<keyword evidence="2" id="KW-0812">Transmembrane</keyword>
<evidence type="ECO:0008006" key="5">
    <source>
        <dbReference type="Google" id="ProtNLM"/>
    </source>
</evidence>
<feature type="compositionally biased region" description="Low complexity" evidence="1">
    <location>
        <begin position="152"/>
        <end position="171"/>
    </location>
</feature>
<feature type="region of interest" description="Disordered" evidence="1">
    <location>
        <begin position="125"/>
        <end position="203"/>
    </location>
</feature>
<dbReference type="Proteomes" id="UP001589862">
    <property type="component" value="Unassembled WGS sequence"/>
</dbReference>
<organism evidence="3 4">
    <name type="scientific">Micrococcoides hystricis</name>
    <dbReference type="NCBI Taxonomy" id="1572761"/>
    <lineage>
        <taxon>Bacteria</taxon>
        <taxon>Bacillati</taxon>
        <taxon>Actinomycetota</taxon>
        <taxon>Actinomycetes</taxon>
        <taxon>Micrococcales</taxon>
        <taxon>Micrococcaceae</taxon>
        <taxon>Micrococcoides</taxon>
    </lineage>
</organism>
<keyword evidence="2" id="KW-1133">Transmembrane helix</keyword>
<feature type="transmembrane region" description="Helical" evidence="2">
    <location>
        <begin position="44"/>
        <end position="64"/>
    </location>
</feature>
<protein>
    <recommendedName>
        <fullName evidence="5">Cell division protein FtsL</fullName>
    </recommendedName>
</protein>
<evidence type="ECO:0000256" key="1">
    <source>
        <dbReference type="SAM" id="MobiDB-lite"/>
    </source>
</evidence>
<evidence type="ECO:0000313" key="3">
    <source>
        <dbReference type="EMBL" id="MFC0580826.1"/>
    </source>
</evidence>
<name>A0ABV6P6R4_9MICC</name>
<proteinExistence type="predicted"/>